<protein>
    <submittedName>
        <fullName evidence="1">Uncharacterized protein</fullName>
    </submittedName>
</protein>
<proteinExistence type="predicted"/>
<dbReference type="Gene3D" id="3.30.420.40">
    <property type="match status" value="1"/>
</dbReference>
<evidence type="ECO:0000313" key="1">
    <source>
        <dbReference type="Ensembl" id="ENSXCOP00000010033.1"/>
    </source>
</evidence>
<accession>A0A3B5LCY0</accession>
<dbReference type="AlphaFoldDB" id="A0A3B5LCY0"/>
<evidence type="ECO:0000313" key="2">
    <source>
        <dbReference type="Proteomes" id="UP000261380"/>
    </source>
</evidence>
<reference evidence="1" key="1">
    <citation type="submission" date="2025-08" db="UniProtKB">
        <authorList>
            <consortium name="Ensembl"/>
        </authorList>
    </citation>
    <scope>IDENTIFICATION</scope>
</reference>
<name>A0A3B5LCY0_9TELE</name>
<dbReference type="Proteomes" id="UP000261380">
    <property type="component" value="Unplaced"/>
</dbReference>
<dbReference type="STRING" id="32473.ENSXCOP00000010033"/>
<keyword evidence="2" id="KW-1185">Reference proteome</keyword>
<reference evidence="1" key="2">
    <citation type="submission" date="2025-09" db="UniProtKB">
        <authorList>
            <consortium name="Ensembl"/>
        </authorList>
    </citation>
    <scope>IDENTIFICATION</scope>
</reference>
<organism evidence="1 2">
    <name type="scientific">Xiphophorus couchianus</name>
    <name type="common">Monterrey platyfish</name>
    <dbReference type="NCBI Taxonomy" id="32473"/>
    <lineage>
        <taxon>Eukaryota</taxon>
        <taxon>Metazoa</taxon>
        <taxon>Chordata</taxon>
        <taxon>Craniata</taxon>
        <taxon>Vertebrata</taxon>
        <taxon>Euteleostomi</taxon>
        <taxon>Actinopterygii</taxon>
        <taxon>Neopterygii</taxon>
        <taxon>Teleostei</taxon>
        <taxon>Neoteleostei</taxon>
        <taxon>Acanthomorphata</taxon>
        <taxon>Ovalentaria</taxon>
        <taxon>Atherinomorphae</taxon>
        <taxon>Cyprinodontiformes</taxon>
        <taxon>Poeciliidae</taxon>
        <taxon>Poeciliinae</taxon>
        <taxon>Xiphophorus</taxon>
    </lineage>
</organism>
<dbReference type="Ensembl" id="ENSXCOT00000010151.1">
    <property type="protein sequence ID" value="ENSXCOP00000010033.1"/>
    <property type="gene ID" value="ENSXCOG00000007611.1"/>
</dbReference>
<sequence length="99" mass="11298">MSTFFIFPPRPENICLNIYIDKTFRPDVGGRRRPKLFYAGTFCNNPTLDQTFVPYFTDIRGVQSDQIRGVGFDATCSLVVLDESFQPVPVTQEGERRVS</sequence>